<sequence>MVKKVGVIFGGQSHEHEVSLRSVLTLLQQIDYKEFSVVPFLITSEGKWVKYVTLREPISSLGDLWVDSEINPSPLFPWKSNIDIFFPLIHGETGEDGKLQGFLEMIGIPYIGSNVEASAVGMNKVLAKIVANHIGGVEIVPYEIIRKDSYQSNTRVELPFDYPVFIKPSRAGSSVGVSKVYSNEELQNALKEAFLIDDLVLIEKAIVGKEIEVGVIGKTKPEASMVGEIEFLSDFYDYENKYLKDSSVMHIPARIDAKAQEEVRDFAKKVYASIGCEGYARVDFFIEENTNVIYFNEINTSPGMTEKSMFPVLFSNSYTFTELLTKIINNKLS</sequence>
<feature type="binding site" evidence="15">
    <location>
        <position position="297"/>
    </location>
    <ligand>
        <name>Mg(2+)</name>
        <dbReference type="ChEBI" id="CHEBI:18420"/>
        <label>1</label>
    </ligand>
</feature>
<comment type="pathway">
    <text evidence="12">Cell wall biogenesis; peptidoglycan biosynthesis.</text>
</comment>
<organism evidence="18 19">
    <name type="scientific">Bacillus cereus</name>
    <dbReference type="NCBI Taxonomy" id="1396"/>
    <lineage>
        <taxon>Bacteria</taxon>
        <taxon>Bacillati</taxon>
        <taxon>Bacillota</taxon>
        <taxon>Bacilli</taxon>
        <taxon>Bacillales</taxon>
        <taxon>Bacillaceae</taxon>
        <taxon>Bacillus</taxon>
        <taxon>Bacillus cereus group</taxon>
    </lineage>
</organism>
<dbReference type="RefSeq" id="WP_098007419.1">
    <property type="nucleotide sequence ID" value="NZ_NUJB01000036.1"/>
</dbReference>
<dbReference type="GO" id="GO:0046872">
    <property type="term" value="F:metal ion binding"/>
    <property type="evidence" value="ECO:0007669"/>
    <property type="project" value="UniProtKB-KW"/>
</dbReference>
<dbReference type="PROSITE" id="PS00843">
    <property type="entry name" value="DALA_DALA_LIGASE_1"/>
    <property type="match status" value="1"/>
</dbReference>
<reference evidence="18 19" key="1">
    <citation type="submission" date="2017-09" db="EMBL/GenBank/DDBJ databases">
        <title>Large-scale bioinformatics analysis of Bacillus genomes uncovers conserved roles of natural products in bacterial physiology.</title>
        <authorList>
            <consortium name="Agbiome Team Llc"/>
            <person name="Bleich R.M."/>
            <person name="Grubbs K.J."/>
            <person name="Santa Maria K.C."/>
            <person name="Allen S.E."/>
            <person name="Farag S."/>
            <person name="Shank E.A."/>
            <person name="Bowers A."/>
        </authorList>
    </citation>
    <scope>NUCLEOTIDE SEQUENCE [LARGE SCALE GENOMIC DNA]</scope>
    <source>
        <strain evidence="18 19">AFS092789</strain>
    </source>
</reference>
<evidence type="ECO:0000256" key="1">
    <source>
        <dbReference type="ARBA" id="ARBA00001936"/>
    </source>
</evidence>
<dbReference type="NCBIfam" id="TIGR01205">
    <property type="entry name" value="D_ala_D_alaTIGR"/>
    <property type="match status" value="1"/>
</dbReference>
<dbReference type="PROSITE" id="PS00844">
    <property type="entry name" value="DALA_DALA_LIGASE_2"/>
    <property type="match status" value="1"/>
</dbReference>
<accession>A0A9X6SRR0</accession>
<feature type="binding site" evidence="15">
    <location>
        <position position="297"/>
    </location>
    <ligand>
        <name>Mg(2+)</name>
        <dbReference type="ChEBI" id="CHEBI:18420"/>
        <label>2</label>
    </ligand>
</feature>
<dbReference type="NCBIfam" id="NF002528">
    <property type="entry name" value="PRK01966.1-4"/>
    <property type="match status" value="1"/>
</dbReference>
<dbReference type="GO" id="GO:0008360">
    <property type="term" value="P:regulation of cell shape"/>
    <property type="evidence" value="ECO:0007669"/>
    <property type="project" value="UniProtKB-KW"/>
</dbReference>
<evidence type="ECO:0000313" key="18">
    <source>
        <dbReference type="EMBL" id="PDZ93957.1"/>
    </source>
</evidence>
<comment type="function">
    <text evidence="12">Cell wall formation.</text>
</comment>
<dbReference type="PANTHER" id="PTHR23132">
    <property type="entry name" value="D-ALANINE--D-ALANINE LIGASE"/>
    <property type="match status" value="1"/>
</dbReference>
<evidence type="ECO:0000256" key="4">
    <source>
        <dbReference type="ARBA" id="ARBA00022723"/>
    </source>
</evidence>
<keyword evidence="12" id="KW-0963">Cytoplasm</keyword>
<evidence type="ECO:0000256" key="15">
    <source>
        <dbReference type="PIRSR" id="PIRSR039102-3"/>
    </source>
</evidence>
<name>A0A9X6SRR0_BACCE</name>
<evidence type="ECO:0000256" key="9">
    <source>
        <dbReference type="ARBA" id="ARBA00022984"/>
    </source>
</evidence>
<comment type="similarity">
    <text evidence="2 12">Belongs to the D-alanine--D-alanine ligase family.</text>
</comment>
<dbReference type="PROSITE" id="PS50975">
    <property type="entry name" value="ATP_GRASP"/>
    <property type="match status" value="1"/>
</dbReference>
<dbReference type="Pfam" id="PF07478">
    <property type="entry name" value="Dala_Dala_lig_C"/>
    <property type="match status" value="1"/>
</dbReference>
<gene>
    <name evidence="12 18" type="primary">ddl</name>
    <name evidence="18" type="ORF">CON36_36375</name>
</gene>
<dbReference type="GO" id="GO:0071555">
    <property type="term" value="P:cell wall organization"/>
    <property type="evidence" value="ECO:0007669"/>
    <property type="project" value="UniProtKB-KW"/>
</dbReference>
<comment type="catalytic activity">
    <reaction evidence="12">
        <text>2 D-alanine + ATP = D-alanyl-D-alanine + ADP + phosphate + H(+)</text>
        <dbReference type="Rhea" id="RHEA:11224"/>
        <dbReference type="ChEBI" id="CHEBI:15378"/>
        <dbReference type="ChEBI" id="CHEBI:30616"/>
        <dbReference type="ChEBI" id="CHEBI:43474"/>
        <dbReference type="ChEBI" id="CHEBI:57416"/>
        <dbReference type="ChEBI" id="CHEBI:57822"/>
        <dbReference type="ChEBI" id="CHEBI:456216"/>
        <dbReference type="EC" id="6.3.2.4"/>
    </reaction>
</comment>
<dbReference type="EC" id="6.3.2.4" evidence="12"/>
<dbReference type="GO" id="GO:0008716">
    <property type="term" value="F:D-alanine-D-alanine ligase activity"/>
    <property type="evidence" value="ECO:0007669"/>
    <property type="project" value="UniProtKB-UniRule"/>
</dbReference>
<evidence type="ECO:0000256" key="16">
    <source>
        <dbReference type="PROSITE-ProRule" id="PRU00409"/>
    </source>
</evidence>
<dbReference type="EMBL" id="NVMX01000304">
    <property type="protein sequence ID" value="PDZ93957.1"/>
    <property type="molecule type" value="Genomic_DNA"/>
</dbReference>
<evidence type="ECO:0000256" key="14">
    <source>
        <dbReference type="PIRSR" id="PIRSR039102-2"/>
    </source>
</evidence>
<feature type="binding site" evidence="15">
    <location>
        <position position="299"/>
    </location>
    <ligand>
        <name>Mg(2+)</name>
        <dbReference type="ChEBI" id="CHEBI:18420"/>
        <label>2</label>
    </ligand>
</feature>
<dbReference type="Pfam" id="PF01820">
    <property type="entry name" value="Dala_Dala_lig_N"/>
    <property type="match status" value="1"/>
</dbReference>
<dbReference type="Proteomes" id="UP000219922">
    <property type="component" value="Unassembled WGS sequence"/>
</dbReference>
<evidence type="ECO:0000256" key="8">
    <source>
        <dbReference type="ARBA" id="ARBA00022960"/>
    </source>
</evidence>
<feature type="active site" evidence="13">
    <location>
        <position position="15"/>
    </location>
</feature>
<feature type="domain" description="ATP-grasp" evidence="17">
    <location>
        <begin position="129"/>
        <end position="329"/>
    </location>
</feature>
<evidence type="ECO:0000256" key="2">
    <source>
        <dbReference type="ARBA" id="ARBA00010871"/>
    </source>
</evidence>
<feature type="active site" evidence="13">
    <location>
        <position position="308"/>
    </location>
</feature>
<feature type="binding site" evidence="14">
    <location>
        <begin position="203"/>
        <end position="210"/>
    </location>
    <ligand>
        <name>ATP</name>
        <dbReference type="ChEBI" id="CHEBI:30616"/>
    </ligand>
</feature>
<dbReference type="InterPro" id="IPR013815">
    <property type="entry name" value="ATP_grasp_subdomain_1"/>
</dbReference>
<evidence type="ECO:0000256" key="6">
    <source>
        <dbReference type="ARBA" id="ARBA00022840"/>
    </source>
</evidence>
<keyword evidence="9 12" id="KW-0573">Peptidoglycan synthesis</keyword>
<comment type="cofactor">
    <cofactor evidence="1">
        <name>Mn(2+)</name>
        <dbReference type="ChEBI" id="CHEBI:29035"/>
    </cofactor>
</comment>
<dbReference type="HAMAP" id="MF_00047">
    <property type="entry name" value="Dala_Dala_lig"/>
    <property type="match status" value="1"/>
</dbReference>
<comment type="cofactor">
    <cofactor evidence="15">
        <name>Mg(2+)</name>
        <dbReference type="ChEBI" id="CHEBI:18420"/>
    </cofactor>
    <cofactor evidence="15">
        <name>Mn(2+)</name>
        <dbReference type="ChEBI" id="CHEBI:29035"/>
    </cofactor>
    <text evidence="15">Binds 2 magnesium or manganese ions per subunit.</text>
</comment>
<evidence type="ECO:0000256" key="5">
    <source>
        <dbReference type="ARBA" id="ARBA00022741"/>
    </source>
</evidence>
<dbReference type="Gene3D" id="3.30.470.20">
    <property type="entry name" value="ATP-grasp fold, B domain"/>
    <property type="match status" value="1"/>
</dbReference>
<evidence type="ECO:0000256" key="12">
    <source>
        <dbReference type="HAMAP-Rule" id="MF_00047"/>
    </source>
</evidence>
<feature type="binding site" evidence="14">
    <location>
        <begin position="173"/>
        <end position="174"/>
    </location>
    <ligand>
        <name>ATP</name>
        <dbReference type="ChEBI" id="CHEBI:30616"/>
    </ligand>
</feature>
<dbReference type="GO" id="GO:0005829">
    <property type="term" value="C:cytosol"/>
    <property type="evidence" value="ECO:0007669"/>
    <property type="project" value="TreeGrafter"/>
</dbReference>
<keyword evidence="8 12" id="KW-0133">Cell shape</keyword>
<dbReference type="GO" id="GO:0005524">
    <property type="term" value="F:ATP binding"/>
    <property type="evidence" value="ECO:0007669"/>
    <property type="project" value="UniProtKB-UniRule"/>
</dbReference>
<evidence type="ECO:0000256" key="3">
    <source>
        <dbReference type="ARBA" id="ARBA00022598"/>
    </source>
</evidence>
<protein>
    <recommendedName>
        <fullName evidence="12">D-alanine--D-alanine ligase</fullName>
        <ecNumber evidence="12">6.3.2.4</ecNumber>
    </recommendedName>
    <alternativeName>
        <fullName evidence="12">D-Ala-D-Ala ligase</fullName>
    </alternativeName>
    <alternativeName>
        <fullName evidence="12">D-alanylalanine synthetase</fullName>
    </alternativeName>
</protein>
<dbReference type="InterPro" id="IPR011095">
    <property type="entry name" value="Dala_Dala_lig_C"/>
</dbReference>
<evidence type="ECO:0000259" key="17">
    <source>
        <dbReference type="PROSITE" id="PS50975"/>
    </source>
</evidence>
<evidence type="ECO:0000256" key="11">
    <source>
        <dbReference type="ARBA" id="ARBA00023316"/>
    </source>
</evidence>
<keyword evidence="10 15" id="KW-0464">Manganese</keyword>
<feature type="binding site" evidence="14">
    <location>
        <begin position="165"/>
        <end position="167"/>
    </location>
    <ligand>
        <name>ATP</name>
        <dbReference type="ChEBI" id="CHEBI:30616"/>
    </ligand>
</feature>
<dbReference type="InterPro" id="IPR011127">
    <property type="entry name" value="Dala_Dala_lig_N"/>
</dbReference>
<dbReference type="InterPro" id="IPR000291">
    <property type="entry name" value="D-Ala_lig_Van_CS"/>
</dbReference>
<feature type="binding site" evidence="14">
    <location>
        <position position="124"/>
    </location>
    <ligand>
        <name>ATP</name>
        <dbReference type="ChEBI" id="CHEBI:30616"/>
    </ligand>
</feature>
<keyword evidence="6 16" id="KW-0067">ATP-binding</keyword>
<feature type="binding site" evidence="14">
    <location>
        <begin position="296"/>
        <end position="297"/>
    </location>
    <ligand>
        <name>ATP</name>
        <dbReference type="ChEBI" id="CHEBI:30616"/>
    </ligand>
</feature>
<feature type="active site" evidence="13">
    <location>
        <position position="173"/>
    </location>
</feature>
<dbReference type="Gene3D" id="3.40.50.20">
    <property type="match status" value="1"/>
</dbReference>
<dbReference type="GO" id="GO:0009252">
    <property type="term" value="P:peptidoglycan biosynthetic process"/>
    <property type="evidence" value="ECO:0007669"/>
    <property type="project" value="UniProtKB-UniRule"/>
</dbReference>
<evidence type="ECO:0000256" key="7">
    <source>
        <dbReference type="ARBA" id="ARBA00022842"/>
    </source>
</evidence>
<dbReference type="SUPFAM" id="SSF52440">
    <property type="entry name" value="PreATP-grasp domain"/>
    <property type="match status" value="1"/>
</dbReference>
<dbReference type="Gene3D" id="3.30.1490.20">
    <property type="entry name" value="ATP-grasp fold, A domain"/>
    <property type="match status" value="1"/>
</dbReference>
<dbReference type="InterPro" id="IPR005905">
    <property type="entry name" value="D_ala_D_ala"/>
</dbReference>
<keyword evidence="5 14" id="KW-0547">Nucleotide-binding</keyword>
<dbReference type="PIRSF" id="PIRSF039102">
    <property type="entry name" value="Ddl/VanB"/>
    <property type="match status" value="1"/>
</dbReference>
<proteinExistence type="inferred from homology"/>
<keyword evidence="11 12" id="KW-0961">Cell wall biogenesis/degradation</keyword>
<dbReference type="InterPro" id="IPR011761">
    <property type="entry name" value="ATP-grasp"/>
</dbReference>
<dbReference type="InterPro" id="IPR016185">
    <property type="entry name" value="PreATP-grasp_dom_sf"/>
</dbReference>
<keyword evidence="3 12" id="KW-0436">Ligase</keyword>
<evidence type="ECO:0000313" key="19">
    <source>
        <dbReference type="Proteomes" id="UP000219922"/>
    </source>
</evidence>
<evidence type="ECO:0000256" key="10">
    <source>
        <dbReference type="ARBA" id="ARBA00023211"/>
    </source>
</evidence>
<dbReference type="SUPFAM" id="SSF56059">
    <property type="entry name" value="Glutathione synthetase ATP-binding domain-like"/>
    <property type="match status" value="1"/>
</dbReference>
<evidence type="ECO:0000256" key="13">
    <source>
        <dbReference type="PIRSR" id="PIRSR039102-1"/>
    </source>
</evidence>
<keyword evidence="4 15" id="KW-0479">Metal-binding</keyword>
<comment type="caution">
    <text evidence="18">The sequence shown here is derived from an EMBL/GenBank/DDBJ whole genome shotgun (WGS) entry which is preliminary data.</text>
</comment>
<feature type="binding site" evidence="15">
    <location>
        <position position="283"/>
    </location>
    <ligand>
        <name>Mg(2+)</name>
        <dbReference type="ChEBI" id="CHEBI:18420"/>
        <label>1</label>
    </ligand>
</feature>
<dbReference type="PANTHER" id="PTHR23132:SF25">
    <property type="entry name" value="D-ALANINE--D-ALANINE LIGASE A"/>
    <property type="match status" value="1"/>
</dbReference>
<comment type="subcellular location">
    <subcellularLocation>
        <location evidence="12">Cytoplasm</location>
    </subcellularLocation>
</comment>
<keyword evidence="7 15" id="KW-0460">Magnesium</keyword>
<dbReference type="AlphaFoldDB" id="A0A9X6SRR0"/>